<sequence>MMQEKGSKGSEHRPKRSVSYQEQPEKEQKQPFKKRARFLYSDDIKEVSLSENSGATNDSQRSSSTSGLKDTTEEIKPEITPIKNISYDRIYRKEVLVASLSQLAIREGDHYEEGQKASMEDGGDGNNSHNTAGENEQNKGGKKLVEHVTSTIIHDVGSKGRTHENELDCSAIVPNVDSRHTNANREGDHHEQDHVVEDVGNENGSESAIGGEQNLKGNVPNVVDDGKQVPHVFTITNLEENKKCSPAGTTIKSRNDVDSEGAGHGREQHVAMEDVCDGNDSKIAIRREKQSKQGKQPVEYVVSTMVHDGYKASNIGEKGHEGGNASSVVGDGELPPSIDLTVERRGGAHVALGNLGRGIDNNTFTSIENMPSDIGSSDVYSLAQGGSDRQRQHDQNWKRNRISHELRELAQGESGGDESREQARKKFKYGNDEVSESSSSQGPSGGTGYDEQMSLLQHANHTFRLFGVDIPYEEQHFAPNTEDNAGGNYNVVTGLVVDDGSSSMQQPTFVFRLFGIDIPVEHIPPVAMGIEDGGNNNNLVLGSNNGHGSGELSMQQPPKAGFRLFGFDI</sequence>
<evidence type="ECO:0000313" key="3">
    <source>
        <dbReference type="Proteomes" id="UP001172457"/>
    </source>
</evidence>
<proteinExistence type="predicted"/>
<dbReference type="AlphaFoldDB" id="A0AA38SVP5"/>
<gene>
    <name evidence="2" type="ORF">OSB04_022202</name>
</gene>
<feature type="region of interest" description="Disordered" evidence="1">
    <location>
        <begin position="375"/>
        <end position="451"/>
    </location>
</feature>
<feature type="region of interest" description="Disordered" evidence="1">
    <location>
        <begin position="115"/>
        <end position="142"/>
    </location>
</feature>
<feature type="region of interest" description="Disordered" evidence="1">
    <location>
        <begin position="246"/>
        <end position="266"/>
    </location>
</feature>
<evidence type="ECO:0000256" key="1">
    <source>
        <dbReference type="SAM" id="MobiDB-lite"/>
    </source>
</evidence>
<feature type="compositionally biased region" description="Basic and acidic residues" evidence="1">
    <location>
        <begin position="253"/>
        <end position="266"/>
    </location>
</feature>
<organism evidence="2 3">
    <name type="scientific">Centaurea solstitialis</name>
    <name type="common">yellow star-thistle</name>
    <dbReference type="NCBI Taxonomy" id="347529"/>
    <lineage>
        <taxon>Eukaryota</taxon>
        <taxon>Viridiplantae</taxon>
        <taxon>Streptophyta</taxon>
        <taxon>Embryophyta</taxon>
        <taxon>Tracheophyta</taxon>
        <taxon>Spermatophyta</taxon>
        <taxon>Magnoliopsida</taxon>
        <taxon>eudicotyledons</taxon>
        <taxon>Gunneridae</taxon>
        <taxon>Pentapetalae</taxon>
        <taxon>asterids</taxon>
        <taxon>campanulids</taxon>
        <taxon>Asterales</taxon>
        <taxon>Asteraceae</taxon>
        <taxon>Carduoideae</taxon>
        <taxon>Cardueae</taxon>
        <taxon>Centaureinae</taxon>
        <taxon>Centaurea</taxon>
    </lineage>
</organism>
<keyword evidence="3" id="KW-1185">Reference proteome</keyword>
<dbReference type="EMBL" id="JARYMX010000005">
    <property type="protein sequence ID" value="KAJ9549659.1"/>
    <property type="molecule type" value="Genomic_DNA"/>
</dbReference>
<name>A0AA38SVP5_9ASTR</name>
<evidence type="ECO:0000313" key="2">
    <source>
        <dbReference type="EMBL" id="KAJ9549659.1"/>
    </source>
</evidence>
<accession>A0AA38SVP5</accession>
<feature type="compositionally biased region" description="Basic and acidic residues" evidence="1">
    <location>
        <begin position="1"/>
        <end position="12"/>
    </location>
</feature>
<comment type="caution">
    <text evidence="2">The sequence shown here is derived from an EMBL/GenBank/DDBJ whole genome shotgun (WGS) entry which is preliminary data.</text>
</comment>
<feature type="compositionally biased region" description="Polar residues" evidence="1">
    <location>
        <begin position="126"/>
        <end position="135"/>
    </location>
</feature>
<protein>
    <submittedName>
        <fullName evidence="2">Uncharacterized protein</fullName>
    </submittedName>
</protein>
<reference evidence="2" key="1">
    <citation type="submission" date="2023-03" db="EMBL/GenBank/DDBJ databases">
        <title>Chromosome-scale reference genome and RAD-based genetic map of yellow starthistle (Centaurea solstitialis) reveal putative structural variation and QTLs associated with invader traits.</title>
        <authorList>
            <person name="Reatini B."/>
            <person name="Cang F.A."/>
            <person name="Jiang Q."/>
            <person name="Mckibben M.T.W."/>
            <person name="Barker M.S."/>
            <person name="Rieseberg L.H."/>
            <person name="Dlugosch K.M."/>
        </authorList>
    </citation>
    <scope>NUCLEOTIDE SEQUENCE</scope>
    <source>
        <strain evidence="2">CAN-66</strain>
        <tissue evidence="2">Leaf</tissue>
    </source>
</reference>
<feature type="region of interest" description="Disordered" evidence="1">
    <location>
        <begin position="1"/>
        <end position="76"/>
    </location>
</feature>
<feature type="compositionally biased region" description="Polar residues" evidence="1">
    <location>
        <begin position="49"/>
        <end position="69"/>
    </location>
</feature>
<feature type="compositionally biased region" description="Basic and acidic residues" evidence="1">
    <location>
        <begin position="388"/>
        <end position="410"/>
    </location>
</feature>
<feature type="region of interest" description="Disordered" evidence="1">
    <location>
        <begin position="313"/>
        <end position="335"/>
    </location>
</feature>
<dbReference type="Proteomes" id="UP001172457">
    <property type="component" value="Chromosome 5"/>
</dbReference>